<dbReference type="Proteomes" id="UP001194468">
    <property type="component" value="Unassembled WGS sequence"/>
</dbReference>
<reference evidence="1" key="2">
    <citation type="journal article" date="2020" name="Nat. Commun.">
        <title>Large-scale genome sequencing of mycorrhizal fungi provides insights into the early evolution of symbiotic traits.</title>
        <authorList>
            <person name="Miyauchi S."/>
            <person name="Kiss E."/>
            <person name="Kuo A."/>
            <person name="Drula E."/>
            <person name="Kohler A."/>
            <person name="Sanchez-Garcia M."/>
            <person name="Morin E."/>
            <person name="Andreopoulos B."/>
            <person name="Barry K.W."/>
            <person name="Bonito G."/>
            <person name="Buee M."/>
            <person name="Carver A."/>
            <person name="Chen C."/>
            <person name="Cichocki N."/>
            <person name="Clum A."/>
            <person name="Culley D."/>
            <person name="Crous P.W."/>
            <person name="Fauchery L."/>
            <person name="Girlanda M."/>
            <person name="Hayes R.D."/>
            <person name="Keri Z."/>
            <person name="LaButti K."/>
            <person name="Lipzen A."/>
            <person name="Lombard V."/>
            <person name="Magnuson J."/>
            <person name="Maillard F."/>
            <person name="Murat C."/>
            <person name="Nolan M."/>
            <person name="Ohm R.A."/>
            <person name="Pangilinan J."/>
            <person name="Pereira M.F."/>
            <person name="Perotto S."/>
            <person name="Peter M."/>
            <person name="Pfister S."/>
            <person name="Riley R."/>
            <person name="Sitrit Y."/>
            <person name="Stielow J.B."/>
            <person name="Szollosi G."/>
            <person name="Zifcakova L."/>
            <person name="Stursova M."/>
            <person name="Spatafora J.W."/>
            <person name="Tedersoo L."/>
            <person name="Vaario L.M."/>
            <person name="Yamada A."/>
            <person name="Yan M."/>
            <person name="Wang P."/>
            <person name="Xu J."/>
            <person name="Bruns T."/>
            <person name="Baldrian P."/>
            <person name="Vilgalys R."/>
            <person name="Dunand C."/>
            <person name="Henrissat B."/>
            <person name="Grigoriev I.V."/>
            <person name="Hibbett D."/>
            <person name="Nagy L.G."/>
            <person name="Martin F.M."/>
        </authorList>
    </citation>
    <scope>NUCLEOTIDE SEQUENCE</scope>
    <source>
        <strain evidence="1">BED1</strain>
    </source>
</reference>
<keyword evidence="2" id="KW-1185">Reference proteome</keyword>
<feature type="non-terminal residue" evidence="1">
    <location>
        <position position="1"/>
    </location>
</feature>
<reference evidence="1" key="1">
    <citation type="submission" date="2019-10" db="EMBL/GenBank/DDBJ databases">
        <authorList>
            <consortium name="DOE Joint Genome Institute"/>
            <person name="Kuo A."/>
            <person name="Miyauchi S."/>
            <person name="Kiss E."/>
            <person name="Drula E."/>
            <person name="Kohler A."/>
            <person name="Sanchez-Garcia M."/>
            <person name="Andreopoulos B."/>
            <person name="Barry K.W."/>
            <person name="Bonito G."/>
            <person name="Buee M."/>
            <person name="Carver A."/>
            <person name="Chen C."/>
            <person name="Cichocki N."/>
            <person name="Clum A."/>
            <person name="Culley D."/>
            <person name="Crous P.W."/>
            <person name="Fauchery L."/>
            <person name="Girlanda M."/>
            <person name="Hayes R."/>
            <person name="Keri Z."/>
            <person name="LaButti K."/>
            <person name="Lipzen A."/>
            <person name="Lombard V."/>
            <person name="Magnuson J."/>
            <person name="Maillard F."/>
            <person name="Morin E."/>
            <person name="Murat C."/>
            <person name="Nolan M."/>
            <person name="Ohm R."/>
            <person name="Pangilinan J."/>
            <person name="Pereira M."/>
            <person name="Perotto S."/>
            <person name="Peter M."/>
            <person name="Riley R."/>
            <person name="Sitrit Y."/>
            <person name="Stielow B."/>
            <person name="Szollosi G."/>
            <person name="Zifcakova L."/>
            <person name="Stursova M."/>
            <person name="Spatafora J.W."/>
            <person name="Tedersoo L."/>
            <person name="Vaario L.-M."/>
            <person name="Yamada A."/>
            <person name="Yan M."/>
            <person name="Wang P."/>
            <person name="Xu J."/>
            <person name="Bruns T."/>
            <person name="Baldrian P."/>
            <person name="Vilgalys R."/>
            <person name="Henrissat B."/>
            <person name="Grigoriev I.V."/>
            <person name="Hibbett D."/>
            <person name="Nagy L.G."/>
            <person name="Martin F.M."/>
        </authorList>
    </citation>
    <scope>NUCLEOTIDE SEQUENCE</scope>
    <source>
        <strain evidence="1">BED1</strain>
    </source>
</reference>
<dbReference type="AlphaFoldDB" id="A0AAD4BSS8"/>
<protein>
    <submittedName>
        <fullName evidence="1">Uncharacterized protein</fullName>
    </submittedName>
</protein>
<name>A0AAD4BSS8_BOLED</name>
<sequence length="155" mass="17727">MFNFCLIHYTLTMSGNVGPRSSFPSRFLADYVFLAPFLDKFKCGRGPSISLTCDLPIRYHTLTYRQKGIKACPLATQKKVLMDHRSSRLPRYHWCGWITWTWMTQVSVPVDVLIRSTDGDPSRFVLPNVQSSSSNVPLTQGLVPRTLHIWTHPTI</sequence>
<accession>A0AAD4BSS8</accession>
<evidence type="ECO:0000313" key="1">
    <source>
        <dbReference type="EMBL" id="KAF8439114.1"/>
    </source>
</evidence>
<dbReference type="EMBL" id="WHUW01000015">
    <property type="protein sequence ID" value="KAF8439114.1"/>
    <property type="molecule type" value="Genomic_DNA"/>
</dbReference>
<proteinExistence type="predicted"/>
<comment type="caution">
    <text evidence="1">The sequence shown here is derived from an EMBL/GenBank/DDBJ whole genome shotgun (WGS) entry which is preliminary data.</text>
</comment>
<evidence type="ECO:0000313" key="2">
    <source>
        <dbReference type="Proteomes" id="UP001194468"/>
    </source>
</evidence>
<organism evidence="1 2">
    <name type="scientific">Boletus edulis BED1</name>
    <dbReference type="NCBI Taxonomy" id="1328754"/>
    <lineage>
        <taxon>Eukaryota</taxon>
        <taxon>Fungi</taxon>
        <taxon>Dikarya</taxon>
        <taxon>Basidiomycota</taxon>
        <taxon>Agaricomycotina</taxon>
        <taxon>Agaricomycetes</taxon>
        <taxon>Agaricomycetidae</taxon>
        <taxon>Boletales</taxon>
        <taxon>Boletineae</taxon>
        <taxon>Boletaceae</taxon>
        <taxon>Boletoideae</taxon>
        <taxon>Boletus</taxon>
    </lineage>
</organism>
<gene>
    <name evidence="1" type="ORF">L210DRAFT_67199</name>
</gene>